<dbReference type="AlphaFoldDB" id="A0A921Z1X7"/>
<evidence type="ECO:0000256" key="1">
    <source>
        <dbReference type="ARBA" id="ARBA00023157"/>
    </source>
</evidence>
<dbReference type="Proteomes" id="UP000791440">
    <property type="component" value="Unassembled WGS sequence"/>
</dbReference>
<dbReference type="EMBL" id="JH668362">
    <property type="protein sequence ID" value="KAG6448832.1"/>
    <property type="molecule type" value="Genomic_DNA"/>
</dbReference>
<reference evidence="4" key="1">
    <citation type="journal article" date="2016" name="Insect Biochem. Mol. Biol.">
        <title>Multifaceted biological insights from a draft genome sequence of the tobacco hornworm moth, Manduca sexta.</title>
        <authorList>
            <person name="Kanost M.R."/>
            <person name="Arrese E.L."/>
            <person name="Cao X."/>
            <person name="Chen Y.R."/>
            <person name="Chellapilla S."/>
            <person name="Goldsmith M.R."/>
            <person name="Grosse-Wilde E."/>
            <person name="Heckel D.G."/>
            <person name="Herndon N."/>
            <person name="Jiang H."/>
            <person name="Papanicolaou A."/>
            <person name="Qu J."/>
            <person name="Soulages J.L."/>
            <person name="Vogel H."/>
            <person name="Walters J."/>
            <person name="Waterhouse R.M."/>
            <person name="Ahn S.J."/>
            <person name="Almeida F.C."/>
            <person name="An C."/>
            <person name="Aqrawi P."/>
            <person name="Bretschneider A."/>
            <person name="Bryant W.B."/>
            <person name="Bucks S."/>
            <person name="Chao H."/>
            <person name="Chevignon G."/>
            <person name="Christen J.M."/>
            <person name="Clarke D.F."/>
            <person name="Dittmer N.T."/>
            <person name="Ferguson L.C.F."/>
            <person name="Garavelou S."/>
            <person name="Gordon K.H.J."/>
            <person name="Gunaratna R.T."/>
            <person name="Han Y."/>
            <person name="Hauser F."/>
            <person name="He Y."/>
            <person name="Heidel-Fischer H."/>
            <person name="Hirsh A."/>
            <person name="Hu Y."/>
            <person name="Jiang H."/>
            <person name="Kalra D."/>
            <person name="Klinner C."/>
            <person name="Konig C."/>
            <person name="Kovar C."/>
            <person name="Kroll A.R."/>
            <person name="Kuwar S.S."/>
            <person name="Lee S.L."/>
            <person name="Lehman R."/>
            <person name="Li K."/>
            <person name="Li Z."/>
            <person name="Liang H."/>
            <person name="Lovelace S."/>
            <person name="Lu Z."/>
            <person name="Mansfield J.H."/>
            <person name="McCulloch K.J."/>
            <person name="Mathew T."/>
            <person name="Morton B."/>
            <person name="Muzny D.M."/>
            <person name="Neunemann D."/>
            <person name="Ongeri F."/>
            <person name="Pauchet Y."/>
            <person name="Pu L.L."/>
            <person name="Pyrousis I."/>
            <person name="Rao X.J."/>
            <person name="Redding A."/>
            <person name="Roesel C."/>
            <person name="Sanchez-Gracia A."/>
            <person name="Schaack S."/>
            <person name="Shukla A."/>
            <person name="Tetreau G."/>
            <person name="Wang Y."/>
            <person name="Xiong G.H."/>
            <person name="Traut W."/>
            <person name="Walsh T.K."/>
            <person name="Worley K.C."/>
            <person name="Wu D."/>
            <person name="Wu W."/>
            <person name="Wu Y.Q."/>
            <person name="Zhang X."/>
            <person name="Zou Z."/>
            <person name="Zucker H."/>
            <person name="Briscoe A.D."/>
            <person name="Burmester T."/>
            <person name="Clem R.J."/>
            <person name="Feyereisen R."/>
            <person name="Grimmelikhuijzen C.J.P."/>
            <person name="Hamodrakas S.J."/>
            <person name="Hansson B.S."/>
            <person name="Huguet E."/>
            <person name="Jermiin L.S."/>
            <person name="Lan Q."/>
            <person name="Lehman H.K."/>
            <person name="Lorenzen M."/>
            <person name="Merzendorfer H."/>
            <person name="Michalopoulos I."/>
            <person name="Morton D.B."/>
            <person name="Muthukrishnan S."/>
            <person name="Oakeshott J.G."/>
            <person name="Palmer W."/>
            <person name="Park Y."/>
            <person name="Passarelli A.L."/>
            <person name="Rozas J."/>
            <person name="Schwartz L.M."/>
            <person name="Smith W."/>
            <person name="Southgate A."/>
            <person name="Vilcinskas A."/>
            <person name="Vogt R."/>
            <person name="Wang P."/>
            <person name="Werren J."/>
            <person name="Yu X.Q."/>
            <person name="Zhou J.J."/>
            <person name="Brown S.J."/>
            <person name="Scherer S.E."/>
            <person name="Richards S."/>
            <person name="Blissard G.W."/>
        </authorList>
    </citation>
    <scope>NUCLEOTIDE SEQUENCE</scope>
</reference>
<dbReference type="GO" id="GO:0006508">
    <property type="term" value="P:proteolysis"/>
    <property type="evidence" value="ECO:0007669"/>
    <property type="project" value="InterPro"/>
</dbReference>
<evidence type="ECO:0000259" key="3">
    <source>
        <dbReference type="PROSITE" id="PS50240"/>
    </source>
</evidence>
<feature type="coiled-coil region" evidence="2">
    <location>
        <begin position="24"/>
        <end position="60"/>
    </location>
</feature>
<accession>A0A921Z1X7</accession>
<organism evidence="4 5">
    <name type="scientific">Manduca sexta</name>
    <name type="common">Tobacco hawkmoth</name>
    <name type="synonym">Tobacco hornworm</name>
    <dbReference type="NCBI Taxonomy" id="7130"/>
    <lineage>
        <taxon>Eukaryota</taxon>
        <taxon>Metazoa</taxon>
        <taxon>Ecdysozoa</taxon>
        <taxon>Arthropoda</taxon>
        <taxon>Hexapoda</taxon>
        <taxon>Insecta</taxon>
        <taxon>Pterygota</taxon>
        <taxon>Neoptera</taxon>
        <taxon>Endopterygota</taxon>
        <taxon>Lepidoptera</taxon>
        <taxon>Glossata</taxon>
        <taxon>Ditrysia</taxon>
        <taxon>Bombycoidea</taxon>
        <taxon>Sphingidae</taxon>
        <taxon>Sphinginae</taxon>
        <taxon>Sphingini</taxon>
        <taxon>Manduca</taxon>
    </lineage>
</organism>
<dbReference type="PROSITE" id="PS50240">
    <property type="entry name" value="TRYPSIN_DOM"/>
    <property type="match status" value="1"/>
</dbReference>
<evidence type="ECO:0000256" key="2">
    <source>
        <dbReference type="SAM" id="Coils"/>
    </source>
</evidence>
<feature type="domain" description="Peptidase S1" evidence="3">
    <location>
        <begin position="100"/>
        <end position="314"/>
    </location>
</feature>
<dbReference type="Pfam" id="PF07743">
    <property type="entry name" value="HSCB_C"/>
    <property type="match status" value="1"/>
</dbReference>
<reference evidence="4" key="2">
    <citation type="submission" date="2020-12" db="EMBL/GenBank/DDBJ databases">
        <authorList>
            <person name="Kanost M."/>
        </authorList>
    </citation>
    <scope>NUCLEOTIDE SEQUENCE</scope>
</reference>
<dbReference type="PROSITE" id="PS00135">
    <property type="entry name" value="TRYPSIN_SER"/>
    <property type="match status" value="1"/>
</dbReference>
<evidence type="ECO:0000313" key="5">
    <source>
        <dbReference type="Proteomes" id="UP000791440"/>
    </source>
</evidence>
<protein>
    <recommendedName>
        <fullName evidence="3">Peptidase S1 domain-containing protein</fullName>
    </recommendedName>
</protein>
<name>A0A921Z1X7_MANSE</name>
<keyword evidence="2" id="KW-0175">Coiled coil</keyword>
<dbReference type="InterPro" id="IPR001254">
    <property type="entry name" value="Trypsin_dom"/>
</dbReference>
<dbReference type="SMART" id="SM00020">
    <property type="entry name" value="Tryp_SPc"/>
    <property type="match status" value="1"/>
</dbReference>
<sequence length="314" mass="35703">MLRLRGKDMPENTELLDQEFLMKIMEKNEEVESAETEEEIMKLNEENKAVIKDLQKQLSRAFFDGDLKRVEKLLSYMKYYTSIDNQIQAAIPNSQYELRVIQGKPTTIDRFPILAQLLLDTWGNNQYIQHCAGVILTSRHVISTAHCFQYSVNTGRNYSLPIYWRIRVGSSYRTRGGFIHNIKTIVPHPDFDKFFYTNDIAVIVVTKPFIFGKKVKQGTILKYGAEVMPNSVCTLVGWGVLEPDGVQPDQLQRTNLFSIDQSICRMRYATIRAPIADSMICAGRVEAGGPDGCYGDSGGPLIYKGVVLTNYYIT</sequence>
<dbReference type="GO" id="GO:0004252">
    <property type="term" value="F:serine-type endopeptidase activity"/>
    <property type="evidence" value="ECO:0007669"/>
    <property type="project" value="InterPro"/>
</dbReference>
<evidence type="ECO:0000313" key="4">
    <source>
        <dbReference type="EMBL" id="KAG6448832.1"/>
    </source>
</evidence>
<dbReference type="GO" id="GO:0051259">
    <property type="term" value="P:protein complex oligomerization"/>
    <property type="evidence" value="ECO:0007669"/>
    <property type="project" value="InterPro"/>
</dbReference>
<keyword evidence="5" id="KW-1185">Reference proteome</keyword>
<gene>
    <name evidence="4" type="ORF">O3G_MSEX005710</name>
</gene>
<dbReference type="PANTHER" id="PTHR24252:SF7">
    <property type="entry name" value="HYALIN"/>
    <property type="match status" value="1"/>
</dbReference>
<dbReference type="Pfam" id="PF00089">
    <property type="entry name" value="Trypsin"/>
    <property type="match status" value="1"/>
</dbReference>
<comment type="caution">
    <text evidence="4">The sequence shown here is derived from an EMBL/GenBank/DDBJ whole genome shotgun (WGS) entry which is preliminary data.</text>
</comment>
<dbReference type="PANTHER" id="PTHR24252">
    <property type="entry name" value="ACROSIN-RELATED"/>
    <property type="match status" value="1"/>
</dbReference>
<dbReference type="InterPro" id="IPR033116">
    <property type="entry name" value="TRYPSIN_SER"/>
</dbReference>
<dbReference type="CDD" id="cd00190">
    <property type="entry name" value="Tryp_SPc"/>
    <property type="match status" value="1"/>
</dbReference>
<dbReference type="InterPro" id="IPR009073">
    <property type="entry name" value="HscB_oligo_C"/>
</dbReference>
<keyword evidence="1" id="KW-1015">Disulfide bond</keyword>
<proteinExistence type="predicted"/>